<dbReference type="STRING" id="1192034.CAP_7914"/>
<dbReference type="RefSeq" id="WP_231511873.1">
    <property type="nucleotide sequence ID" value="NZ_ASRX01000074.1"/>
</dbReference>
<dbReference type="EMBL" id="ASRX01000074">
    <property type="protein sequence ID" value="EYF01709.1"/>
    <property type="molecule type" value="Genomic_DNA"/>
</dbReference>
<dbReference type="InterPro" id="IPR046534">
    <property type="entry name" value="DUF6599"/>
</dbReference>
<comment type="caution">
    <text evidence="1">The sequence shown here is derived from an EMBL/GenBank/DDBJ whole genome shotgun (WGS) entry which is preliminary data.</text>
</comment>
<evidence type="ECO:0000313" key="1">
    <source>
        <dbReference type="EMBL" id="EYF01709.1"/>
    </source>
</evidence>
<dbReference type="AlphaFoldDB" id="A0A017SXJ9"/>
<keyword evidence="2" id="KW-1185">Reference proteome</keyword>
<dbReference type="PROSITE" id="PS51257">
    <property type="entry name" value="PROKAR_LIPOPROTEIN"/>
    <property type="match status" value="1"/>
</dbReference>
<dbReference type="Proteomes" id="UP000019678">
    <property type="component" value="Unassembled WGS sequence"/>
</dbReference>
<evidence type="ECO:0008006" key="3">
    <source>
        <dbReference type="Google" id="ProtNLM"/>
    </source>
</evidence>
<gene>
    <name evidence="1" type="ORF">CAP_7914</name>
</gene>
<protein>
    <recommendedName>
        <fullName evidence="3">Lipoprotein</fullName>
    </recommendedName>
</protein>
<evidence type="ECO:0000313" key="2">
    <source>
        <dbReference type="Proteomes" id="UP000019678"/>
    </source>
</evidence>
<dbReference type="Pfam" id="PF20244">
    <property type="entry name" value="DUF6599"/>
    <property type="match status" value="1"/>
</dbReference>
<reference evidence="1 2" key="1">
    <citation type="submission" date="2013-05" db="EMBL/GenBank/DDBJ databases">
        <title>Genome assembly of Chondromyces apiculatus DSM 436.</title>
        <authorList>
            <person name="Sharma G."/>
            <person name="Khatri I."/>
            <person name="Kaur C."/>
            <person name="Mayilraj S."/>
            <person name="Subramanian S."/>
        </authorList>
    </citation>
    <scope>NUCLEOTIDE SEQUENCE [LARGE SCALE GENOMIC DNA]</scope>
    <source>
        <strain evidence="1 2">DSM 436</strain>
    </source>
</reference>
<proteinExistence type="predicted"/>
<name>A0A017SXJ9_9BACT</name>
<organism evidence="1 2">
    <name type="scientific">Chondromyces apiculatus DSM 436</name>
    <dbReference type="NCBI Taxonomy" id="1192034"/>
    <lineage>
        <taxon>Bacteria</taxon>
        <taxon>Pseudomonadati</taxon>
        <taxon>Myxococcota</taxon>
        <taxon>Polyangia</taxon>
        <taxon>Polyangiales</taxon>
        <taxon>Polyangiaceae</taxon>
        <taxon>Chondromyces</taxon>
    </lineage>
</organism>
<accession>A0A017SXJ9</accession>
<sequence>MRASLLAIGAAACVLSSGCKDDEPPRAPPPPPIVAKADACAGGGGKSSDPSSAAFFPRVTGRFCLDPNGVEKTFGEGASLPLDGICDMFDGECEIYKGFNVRRVVEARYVDGGGTTASIEVHLSKFAGTEGAYAMFTKRVVGDGDPADEATPRPLDAGGAAALGLGNAYLWRGLYLAEITYSDESAAEAVLKVASDKALPPLVKEMGEKLPGEVTLPSAADRLPKENRLPLGIRYALKDILGVDGVGGGAFGYYRDGEKRYRVLALVREDADQAKDTLASFAKQPGATREKGIEGGIVRVMHKEGEAAPTEWLLARANKMVIGVGDESRVLRAGMTAEEHAKVSLTREEKLKRLKTTLGGT</sequence>